<organism evidence="1 2">
    <name type="scientific">Opisthorchis viverrini</name>
    <name type="common">Southeast Asian liver fluke</name>
    <dbReference type="NCBI Taxonomy" id="6198"/>
    <lineage>
        <taxon>Eukaryota</taxon>
        <taxon>Metazoa</taxon>
        <taxon>Spiralia</taxon>
        <taxon>Lophotrochozoa</taxon>
        <taxon>Platyhelminthes</taxon>
        <taxon>Trematoda</taxon>
        <taxon>Digenea</taxon>
        <taxon>Opisthorchiida</taxon>
        <taxon>Opisthorchiata</taxon>
        <taxon>Opisthorchiidae</taxon>
        <taxon>Opisthorchis</taxon>
    </lineage>
</organism>
<dbReference type="EMBL" id="KL596661">
    <property type="protein sequence ID" value="KER30433.1"/>
    <property type="molecule type" value="Genomic_DNA"/>
</dbReference>
<dbReference type="AlphaFoldDB" id="A0A074ZSN2"/>
<evidence type="ECO:0000313" key="2">
    <source>
        <dbReference type="Proteomes" id="UP000054324"/>
    </source>
</evidence>
<proteinExistence type="predicted"/>
<dbReference type="KEGG" id="ovi:T265_03165"/>
<accession>A0A074ZSN2</accession>
<reference evidence="1 2" key="1">
    <citation type="submission" date="2013-11" db="EMBL/GenBank/DDBJ databases">
        <title>Opisthorchis viverrini - life in the bile duct.</title>
        <authorList>
            <person name="Young N.D."/>
            <person name="Nagarajan N."/>
            <person name="Lin S.J."/>
            <person name="Korhonen P.K."/>
            <person name="Jex A.R."/>
            <person name="Hall R.S."/>
            <person name="Safavi-Hemami H."/>
            <person name="Kaewkong W."/>
            <person name="Bertrand D."/>
            <person name="Gao S."/>
            <person name="Seet Q."/>
            <person name="Wongkham S."/>
            <person name="Teh B.T."/>
            <person name="Wongkham C."/>
            <person name="Intapan P.M."/>
            <person name="Maleewong W."/>
            <person name="Yang X."/>
            <person name="Hu M."/>
            <person name="Wang Z."/>
            <person name="Hofmann A."/>
            <person name="Sternberg P.W."/>
            <person name="Tan P."/>
            <person name="Wang J."/>
            <person name="Gasser R.B."/>
        </authorList>
    </citation>
    <scope>NUCLEOTIDE SEQUENCE [LARGE SCALE GENOMIC DNA]</scope>
</reference>
<dbReference type="Proteomes" id="UP000054324">
    <property type="component" value="Unassembled WGS sequence"/>
</dbReference>
<evidence type="ECO:0000313" key="1">
    <source>
        <dbReference type="EMBL" id="KER30433.1"/>
    </source>
</evidence>
<gene>
    <name evidence="1" type="ORF">T265_03165</name>
</gene>
<keyword evidence="2" id="KW-1185">Reference proteome</keyword>
<sequence>MELFTKSDHKSGIVFYQLSHEAAWIVSEDCSETAFRVICFPLAGVKWNEIQSHDFVPPTTTMAPDTDESTPLGQLNDNGNSATTTYINNNGCSQLLGFIQTDMVFGGEAFVLSSAVTVDDVRIVVSEVYKLFGLTMHTWLGKLYYAVNQLLRSLYYSASPLPTLIYLEHSEESMSPLADSIQYKCKRARNSLKILLVIFVVAAAEKFKQLAPKAKAGVKYVKLVWCDQMLAMDA</sequence>
<dbReference type="GeneID" id="20317352"/>
<protein>
    <submittedName>
        <fullName evidence="1">Uncharacterized protein</fullName>
    </submittedName>
</protein>
<dbReference type="RefSeq" id="XP_009165842.1">
    <property type="nucleotide sequence ID" value="XM_009167578.1"/>
</dbReference>
<name>A0A074ZSN2_OPIVI</name>
<dbReference type="CTD" id="20317352"/>